<evidence type="ECO:0000256" key="6">
    <source>
        <dbReference type="PIRNR" id="PIRNR022950"/>
    </source>
</evidence>
<evidence type="ECO:0000256" key="3">
    <source>
        <dbReference type="ARBA" id="ARBA00022487"/>
    </source>
</evidence>
<evidence type="ECO:0000256" key="2">
    <source>
        <dbReference type="ARBA" id="ARBA00020672"/>
    </source>
</evidence>
<organism evidence="10 11">
    <name type="scientific">Kockovaella imperatae</name>
    <dbReference type="NCBI Taxonomy" id="4999"/>
    <lineage>
        <taxon>Eukaryota</taxon>
        <taxon>Fungi</taxon>
        <taxon>Dikarya</taxon>
        <taxon>Basidiomycota</taxon>
        <taxon>Agaricomycotina</taxon>
        <taxon>Tremellomycetes</taxon>
        <taxon>Tremellales</taxon>
        <taxon>Cuniculitremaceae</taxon>
        <taxon>Kockovaella</taxon>
    </lineage>
</organism>
<dbReference type="OrthoDB" id="194865at2759"/>
<feature type="region of interest" description="Disordered" evidence="8">
    <location>
        <begin position="1"/>
        <end position="45"/>
    </location>
</feature>
<sequence>MSDVFRQSVLNRLPQEATKAPWSEDEEQKEELDELGSLPGSSKNRDLSPLSAAGYFDQALEVEPPGSDTTFRVYVSEPTTKDKTYLVCHHGAGSGGLSFAALAKYVREESKRELGLVAFDCRGHGKVPLASIRANDLGKTRGGNDTDWSLSTLVSDFMGIIDHMFKETKPAFVLLGHSMGAAPVISAAPLLLQKGYTVSGVVVLDVVEGTAIESLPLMKSILAKRPTSFRSVEDGIYWHVASATIRDTESARLSVPALLVPAPNVTNPGPQSRQVWRTDLGASAPYWSEWYTGLSSRFLMSKCARLLVLAGQERLDKELMVGQMQGKFQLEVMADVGHYLHEVGAHSQDNPRKLAAIVVAFWRRNTRILVLPPKMGSQGVVVKKVGEM</sequence>
<dbReference type="InterPro" id="IPR016812">
    <property type="entry name" value="PPase_methylesterase_euk"/>
</dbReference>
<feature type="domain" description="AB hydrolase-1" evidence="9">
    <location>
        <begin position="86"/>
        <end position="351"/>
    </location>
</feature>
<keyword evidence="11" id="KW-1185">Reference proteome</keyword>
<evidence type="ECO:0000256" key="7">
    <source>
        <dbReference type="PIRSR" id="PIRSR022950-1"/>
    </source>
</evidence>
<evidence type="ECO:0000259" key="9">
    <source>
        <dbReference type="Pfam" id="PF12697"/>
    </source>
</evidence>
<dbReference type="EMBL" id="NBSH01000001">
    <property type="protein sequence ID" value="ORX40748.1"/>
    <property type="molecule type" value="Genomic_DNA"/>
</dbReference>
<proteinExistence type="inferred from homology"/>
<comment type="caution">
    <text evidence="10">The sequence shown here is derived from an EMBL/GenBank/DDBJ whole genome shotgun (WGS) entry which is preliminary data.</text>
</comment>
<dbReference type="InParanoid" id="A0A1Y1URS2"/>
<comment type="similarity">
    <text evidence="1 6">Belongs to the AB hydrolase superfamily.</text>
</comment>
<dbReference type="PANTHER" id="PTHR14189:SF0">
    <property type="entry name" value="PROTEIN PHOSPHATASE METHYLESTERASE 1"/>
    <property type="match status" value="1"/>
</dbReference>
<dbReference type="FunCoup" id="A0A1Y1URS2">
    <property type="interactions" value="487"/>
</dbReference>
<dbReference type="InterPro" id="IPR029058">
    <property type="entry name" value="AB_hydrolase_fold"/>
</dbReference>
<keyword evidence="3 6" id="KW-0719">Serine esterase</keyword>
<accession>A0A1Y1URS2</accession>
<feature type="active site" evidence="7">
    <location>
        <position position="205"/>
    </location>
</feature>
<feature type="compositionally biased region" description="Acidic residues" evidence="8">
    <location>
        <begin position="23"/>
        <end position="34"/>
    </location>
</feature>
<dbReference type="SUPFAM" id="SSF53474">
    <property type="entry name" value="alpha/beta-Hydrolases"/>
    <property type="match status" value="1"/>
</dbReference>
<comment type="function">
    <text evidence="6">Demethylates proteins that have been reversibly carboxymethylated.</text>
</comment>
<dbReference type="RefSeq" id="XP_021874427.1">
    <property type="nucleotide sequence ID" value="XM_022018795.1"/>
</dbReference>
<evidence type="ECO:0000256" key="8">
    <source>
        <dbReference type="SAM" id="MobiDB-lite"/>
    </source>
</evidence>
<dbReference type="Pfam" id="PF12697">
    <property type="entry name" value="Abhydrolase_6"/>
    <property type="match status" value="1"/>
</dbReference>
<evidence type="ECO:0000256" key="1">
    <source>
        <dbReference type="ARBA" id="ARBA00008645"/>
    </source>
</evidence>
<feature type="active site" evidence="7">
    <location>
        <position position="178"/>
    </location>
</feature>
<dbReference type="PANTHER" id="PTHR14189">
    <property type="entry name" value="PROTEIN PHOSPHATASE METHYLESTERASE-1 RELATED"/>
    <property type="match status" value="1"/>
</dbReference>
<evidence type="ECO:0000256" key="4">
    <source>
        <dbReference type="ARBA" id="ARBA00022801"/>
    </source>
</evidence>
<evidence type="ECO:0000256" key="5">
    <source>
        <dbReference type="ARBA" id="ARBA00049203"/>
    </source>
</evidence>
<dbReference type="STRING" id="4999.A0A1Y1URS2"/>
<evidence type="ECO:0000313" key="11">
    <source>
        <dbReference type="Proteomes" id="UP000193218"/>
    </source>
</evidence>
<dbReference type="EC" id="3.1.1.-" evidence="6"/>
<protein>
    <recommendedName>
        <fullName evidence="2 6">Protein phosphatase methylesterase 1</fullName>
        <shortName evidence="6">PME-1</shortName>
        <ecNumber evidence="6">3.1.1.-</ecNumber>
    </recommendedName>
</protein>
<dbReference type="AlphaFoldDB" id="A0A1Y1URS2"/>
<evidence type="ECO:0000313" key="10">
    <source>
        <dbReference type="EMBL" id="ORX40748.1"/>
    </source>
</evidence>
<reference evidence="10 11" key="1">
    <citation type="submission" date="2017-03" db="EMBL/GenBank/DDBJ databases">
        <title>Widespread Adenine N6-methylation of Active Genes in Fungi.</title>
        <authorList>
            <consortium name="DOE Joint Genome Institute"/>
            <person name="Mondo S.J."/>
            <person name="Dannebaum R.O."/>
            <person name="Kuo R.C."/>
            <person name="Louie K.B."/>
            <person name="Bewick A.J."/>
            <person name="Labutti K."/>
            <person name="Haridas S."/>
            <person name="Kuo A."/>
            <person name="Salamov A."/>
            <person name="Ahrendt S.R."/>
            <person name="Lau R."/>
            <person name="Bowen B.P."/>
            <person name="Lipzen A."/>
            <person name="Sullivan W."/>
            <person name="Andreopoulos W.B."/>
            <person name="Clum A."/>
            <person name="Lindquist E."/>
            <person name="Daum C."/>
            <person name="Northen T.R."/>
            <person name="Ramamoorthy G."/>
            <person name="Schmitz R.J."/>
            <person name="Gryganskyi A."/>
            <person name="Culley D."/>
            <person name="Magnuson J."/>
            <person name="James T.Y."/>
            <person name="O'Malley M.A."/>
            <person name="Stajich J.E."/>
            <person name="Spatafora J.W."/>
            <person name="Visel A."/>
            <person name="Grigoriev I.V."/>
        </authorList>
    </citation>
    <scope>NUCLEOTIDE SEQUENCE [LARGE SCALE GENOMIC DNA]</scope>
    <source>
        <strain evidence="10 11">NRRL Y-17943</strain>
    </source>
</reference>
<dbReference type="Proteomes" id="UP000193218">
    <property type="component" value="Unassembled WGS sequence"/>
</dbReference>
<keyword evidence="4 6" id="KW-0378">Hydrolase</keyword>
<gene>
    <name evidence="10" type="ORF">BD324DRAFT_654483</name>
</gene>
<dbReference type="GeneID" id="33560604"/>
<name>A0A1Y1URS2_9TREE</name>
<dbReference type="InterPro" id="IPR000073">
    <property type="entry name" value="AB_hydrolase_1"/>
</dbReference>
<dbReference type="GO" id="GO:0051723">
    <property type="term" value="F:protein methylesterase activity"/>
    <property type="evidence" value="ECO:0007669"/>
    <property type="project" value="UniProtKB-EC"/>
</dbReference>
<dbReference type="Gene3D" id="3.40.50.1820">
    <property type="entry name" value="alpha/beta hydrolase"/>
    <property type="match status" value="1"/>
</dbReference>
<dbReference type="PIRSF" id="PIRSF022950">
    <property type="entry name" value="PPase_methylesterase_euk"/>
    <property type="match status" value="1"/>
</dbReference>
<feature type="active site" evidence="7">
    <location>
        <position position="338"/>
    </location>
</feature>
<comment type="catalytic activity">
    <reaction evidence="5">
        <text>[phosphatase 2A protein]-C-terminal L-leucine methyl ester + H2O = [phosphatase 2A protein]-C-terminal L-leucine + methanol + H(+)</text>
        <dbReference type="Rhea" id="RHEA:48548"/>
        <dbReference type="Rhea" id="RHEA-COMP:12134"/>
        <dbReference type="Rhea" id="RHEA-COMP:12135"/>
        <dbReference type="ChEBI" id="CHEBI:15377"/>
        <dbReference type="ChEBI" id="CHEBI:15378"/>
        <dbReference type="ChEBI" id="CHEBI:17790"/>
        <dbReference type="ChEBI" id="CHEBI:90516"/>
        <dbReference type="ChEBI" id="CHEBI:90517"/>
        <dbReference type="EC" id="3.1.1.89"/>
    </reaction>
</comment>